<dbReference type="GeneID" id="59332192"/>
<dbReference type="Proteomes" id="UP000593566">
    <property type="component" value="Unassembled WGS sequence"/>
</dbReference>
<keyword evidence="3" id="KW-1185">Reference proteome</keyword>
<dbReference type="AlphaFoldDB" id="A0A8H6CB47"/>
<dbReference type="EMBL" id="JACCJB010000018">
    <property type="protein sequence ID" value="KAF6219956.1"/>
    <property type="molecule type" value="Genomic_DNA"/>
</dbReference>
<proteinExistence type="predicted"/>
<dbReference type="RefSeq" id="XP_037149391.1">
    <property type="nucleotide sequence ID" value="XM_037294703.1"/>
</dbReference>
<feature type="region of interest" description="Disordered" evidence="1">
    <location>
        <begin position="1"/>
        <end position="23"/>
    </location>
</feature>
<reference evidence="2 3" key="1">
    <citation type="journal article" date="2020" name="Genomics">
        <title>Complete, high-quality genomes from long-read metagenomic sequencing of two wolf lichen thalli reveals enigmatic genome architecture.</title>
        <authorList>
            <person name="McKenzie S.K."/>
            <person name="Walston R.F."/>
            <person name="Allen J.L."/>
        </authorList>
    </citation>
    <scope>NUCLEOTIDE SEQUENCE [LARGE SCALE GENOMIC DNA]</scope>
    <source>
        <strain evidence="2">WasteWater1</strain>
    </source>
</reference>
<sequence>MEQHPKASIPQQNLEMKPTAKSTIKPKALATRADWVNILWADISGQLRRSSVISADLFDGLVLKKDTATGSLILRELRLQYEELGHDRNLATVRVLVPQKSTYELWQLLWTIKRLRDPNGRQFHSEMAIDPIDRRMHLELDTYPGQIHSVTDFSLPSFIQDYGPGPSEFDPDPELDFDPTIGGIMTDAGAGTWVEEVPEADETDGGELDAKIDESKECFWGG</sequence>
<protein>
    <submittedName>
        <fullName evidence="2">Uncharacterized protein</fullName>
    </submittedName>
</protein>
<evidence type="ECO:0000313" key="3">
    <source>
        <dbReference type="Proteomes" id="UP000593566"/>
    </source>
</evidence>
<gene>
    <name evidence="2" type="ORF">HO133_003781</name>
</gene>
<comment type="caution">
    <text evidence="2">The sequence shown here is derived from an EMBL/GenBank/DDBJ whole genome shotgun (WGS) entry which is preliminary data.</text>
</comment>
<name>A0A8H6CB47_9LECA</name>
<accession>A0A8H6CB47</accession>
<evidence type="ECO:0000313" key="2">
    <source>
        <dbReference type="EMBL" id="KAF6219956.1"/>
    </source>
</evidence>
<evidence type="ECO:0000256" key="1">
    <source>
        <dbReference type="SAM" id="MobiDB-lite"/>
    </source>
</evidence>
<organism evidence="2 3">
    <name type="scientific">Letharia lupina</name>
    <dbReference type="NCBI Taxonomy" id="560253"/>
    <lineage>
        <taxon>Eukaryota</taxon>
        <taxon>Fungi</taxon>
        <taxon>Dikarya</taxon>
        <taxon>Ascomycota</taxon>
        <taxon>Pezizomycotina</taxon>
        <taxon>Lecanoromycetes</taxon>
        <taxon>OSLEUM clade</taxon>
        <taxon>Lecanoromycetidae</taxon>
        <taxon>Lecanorales</taxon>
        <taxon>Lecanorineae</taxon>
        <taxon>Parmeliaceae</taxon>
        <taxon>Letharia</taxon>
    </lineage>
</organism>